<name>A0A915KHB4_ROMCU</name>
<dbReference type="Proteomes" id="UP000887565">
    <property type="component" value="Unplaced"/>
</dbReference>
<organism evidence="2 3">
    <name type="scientific">Romanomermis culicivorax</name>
    <name type="common">Nematode worm</name>
    <dbReference type="NCBI Taxonomy" id="13658"/>
    <lineage>
        <taxon>Eukaryota</taxon>
        <taxon>Metazoa</taxon>
        <taxon>Ecdysozoa</taxon>
        <taxon>Nematoda</taxon>
        <taxon>Enoplea</taxon>
        <taxon>Dorylaimia</taxon>
        <taxon>Mermithida</taxon>
        <taxon>Mermithoidea</taxon>
        <taxon>Mermithidae</taxon>
        <taxon>Romanomermis</taxon>
    </lineage>
</organism>
<dbReference type="SUPFAM" id="SSF90112">
    <property type="entry name" value="Neurotransmitter-gated ion-channel transmembrane pore"/>
    <property type="match status" value="1"/>
</dbReference>
<reference evidence="3" key="1">
    <citation type="submission" date="2022-11" db="UniProtKB">
        <authorList>
            <consortium name="WormBaseParasite"/>
        </authorList>
    </citation>
    <scope>IDENTIFICATION</scope>
</reference>
<dbReference type="GO" id="GO:0016020">
    <property type="term" value="C:membrane"/>
    <property type="evidence" value="ECO:0007669"/>
    <property type="project" value="InterPro"/>
</dbReference>
<sequence length="61" mass="7120">MGVCLAFVFGVMIEFTIVNYWSRRKPSIKNCPDHLRMATVQPSSLKQRLRKKLRLVLLLLC</sequence>
<dbReference type="WBParaSite" id="nRc.2.0.1.t37775-RA">
    <property type="protein sequence ID" value="nRc.2.0.1.t37775-RA"/>
    <property type="gene ID" value="nRc.2.0.1.g37775"/>
</dbReference>
<accession>A0A915KHB4</accession>
<dbReference type="GO" id="GO:0006811">
    <property type="term" value="P:monoatomic ion transport"/>
    <property type="evidence" value="ECO:0007669"/>
    <property type="project" value="InterPro"/>
</dbReference>
<keyword evidence="1" id="KW-1133">Transmembrane helix</keyword>
<dbReference type="Gene3D" id="6.10.250.2810">
    <property type="match status" value="1"/>
</dbReference>
<keyword evidence="2" id="KW-1185">Reference proteome</keyword>
<evidence type="ECO:0000313" key="3">
    <source>
        <dbReference type="WBParaSite" id="nRc.2.0.1.t37775-RA"/>
    </source>
</evidence>
<evidence type="ECO:0000256" key="1">
    <source>
        <dbReference type="SAM" id="Phobius"/>
    </source>
</evidence>
<dbReference type="InterPro" id="IPR036719">
    <property type="entry name" value="Neuro-gated_channel_TM_sf"/>
</dbReference>
<evidence type="ECO:0000313" key="2">
    <source>
        <dbReference type="Proteomes" id="UP000887565"/>
    </source>
</evidence>
<protein>
    <submittedName>
        <fullName evidence="3">Uncharacterized protein</fullName>
    </submittedName>
</protein>
<proteinExistence type="predicted"/>
<keyword evidence="1" id="KW-0812">Transmembrane</keyword>
<keyword evidence="1" id="KW-0472">Membrane</keyword>
<dbReference type="AlphaFoldDB" id="A0A915KHB4"/>
<feature type="transmembrane region" description="Helical" evidence="1">
    <location>
        <begin position="6"/>
        <end position="22"/>
    </location>
</feature>